<feature type="region of interest" description="Disordered" evidence="1">
    <location>
        <begin position="1"/>
        <end position="81"/>
    </location>
</feature>
<evidence type="ECO:0000313" key="4">
    <source>
        <dbReference type="Proteomes" id="UP000326268"/>
    </source>
</evidence>
<protein>
    <submittedName>
        <fullName evidence="3">Uncharacterized protein</fullName>
    </submittedName>
</protein>
<dbReference type="PANTHER" id="PTHR37544">
    <property type="entry name" value="SPRAY-RELATED"/>
    <property type="match status" value="1"/>
</dbReference>
<evidence type="ECO:0000256" key="2">
    <source>
        <dbReference type="SAM" id="Phobius"/>
    </source>
</evidence>
<feature type="transmembrane region" description="Helical" evidence="2">
    <location>
        <begin position="124"/>
        <end position="144"/>
    </location>
</feature>
<sequence length="1259" mass="140465">MMARSPSPDISLDDRTSNNYKFSANSPVSPDSRPSTLRSQSSESLRQGANGSTAEFSDEPQRRDYHSRFREEGDDNSEDVRVKNGVHEINILPAPDQPASDSQIRHDQRKQSPSWLPFTLQNNFLGLLSLLALVLCAVTIALLVTSQTNYGLGSDDGSSKILFGWRFSPTLVAVIYIQMTAMLVDDVKRLEPFARLAGPEGSEASSSILQKPGAWWNALHDGFSRRKNGGSSRGWVLFCATLVNVLGFLLISPLSSAFEPKISFNESEYIQNRQKVPDTLMSTKMMRDEAVDPNWTSSMLTLNFDHTPYLYGPARLLWVIYKNNFTAMVEDRNRTSRAAEIQQRFFGEMIQSSLTERGASQYLPTQGHVRTVERRVTTTAGPAITLIVLFFLSFCLLLITWRGSRLQHRPLNVKTDPASLAGATSLLVESPRTRFCFKDFNQASDKELQTLLEGKRYYTDSEALHETIPDKCETVNQTMRDSPPESASRTNWVPGVLRLPTLLVLLVCLVAVLTGVVVLYHFAQLSQLYGKAFVYQANISIFDKQLSTVGPFSMIPTIIAVCIGLWWGVIDSTFCRLQPYLAMAKRYRPLSESVDLSYQSSYWIWATIKALKNSHWMLVWVTLGTAISPIFTTTMSALFQRDTGVVIETQTLERSLEIRQIPHVFKTQEFTIRYATNFLGTILAQLHGNLSSHWMYTAANQLALNGSEPAWSKGGWSFVPVDLSSVSLSTPGKIGIDYQGGIDKNSQINVSLATPAIRGRIECSPYEGLLNLSAWITPTDVSNSSSWMLSPSAGDLKMAYQLGVGFKLNEYRPSMIFPEPLRNYTNCDKCTPIFANPSSIECCGNGTDTGTDPMAAVGYWSPNGNPAEWNPRAWSRNFTTKWIHGHAQSATELLGPYGYKQPHLLFTNIPSITAMNCIPLVETANAEVTVDPATGEVRAFNITDEPQVADNAFSDVFLPHRTSDQELSQINYNATISYGVLFMTQMLTAANIQNIIGPSRILGFITEDTTDNTFNIRDEAHGLNLDFMSYSMYSLAGEDPAVLLDPTVFSSLSSKTFSTFFQHFANSNLTMTRGSWVYQPINASLPSDLTPAVTDATLLEDAPLTDYQNEIHPISHTNRTVVVMVSKNVEMLQMNAVAVWLSVSILAWLIIATVIVTVFHRQYLRRLIRNVECLGDMLVLTAGSENLVHMIREMQDGRLTEGEKSCLYARLGWFQDDDGNVRWGVEMAESYMGRPPVQWLNHDDREKNRGEHAADTSSV</sequence>
<organism evidence="3 4">
    <name type="scientific">Aspergillus caelatus</name>
    <dbReference type="NCBI Taxonomy" id="61420"/>
    <lineage>
        <taxon>Eukaryota</taxon>
        <taxon>Fungi</taxon>
        <taxon>Dikarya</taxon>
        <taxon>Ascomycota</taxon>
        <taxon>Pezizomycotina</taxon>
        <taxon>Eurotiomycetes</taxon>
        <taxon>Eurotiomycetidae</taxon>
        <taxon>Eurotiales</taxon>
        <taxon>Aspergillaceae</taxon>
        <taxon>Aspergillus</taxon>
        <taxon>Aspergillus subgen. Circumdati</taxon>
    </lineage>
</organism>
<feature type="transmembrane region" description="Helical" evidence="2">
    <location>
        <begin position="552"/>
        <end position="570"/>
    </location>
</feature>
<feature type="compositionally biased region" description="Basic and acidic residues" evidence="1">
    <location>
        <begin position="59"/>
        <end position="71"/>
    </location>
</feature>
<dbReference type="PANTHER" id="PTHR37544:SF3">
    <property type="entry name" value="SPRAY"/>
    <property type="match status" value="1"/>
</dbReference>
<accession>A0A5N7A4P1</accession>
<feature type="transmembrane region" description="Helical" evidence="2">
    <location>
        <begin position="164"/>
        <end position="184"/>
    </location>
</feature>
<name>A0A5N7A4P1_9EURO</name>
<dbReference type="EMBL" id="ML737674">
    <property type="protein sequence ID" value="KAE8363490.1"/>
    <property type="molecule type" value="Genomic_DNA"/>
</dbReference>
<dbReference type="RefSeq" id="XP_031926571.1">
    <property type="nucleotide sequence ID" value="XM_032073929.1"/>
</dbReference>
<keyword evidence="2" id="KW-1133">Transmembrane helix</keyword>
<feature type="compositionally biased region" description="Polar residues" evidence="1">
    <location>
        <begin position="17"/>
        <end position="55"/>
    </location>
</feature>
<dbReference type="OrthoDB" id="3248909at2759"/>
<evidence type="ECO:0000256" key="1">
    <source>
        <dbReference type="SAM" id="MobiDB-lite"/>
    </source>
</evidence>
<dbReference type="Pfam" id="PF11915">
    <property type="entry name" value="DUF3433"/>
    <property type="match status" value="2"/>
</dbReference>
<feature type="compositionally biased region" description="Basic and acidic residues" evidence="1">
    <location>
        <begin position="1241"/>
        <end position="1259"/>
    </location>
</feature>
<gene>
    <name evidence="3" type="ORF">BDV27DRAFT_165432</name>
</gene>
<dbReference type="GeneID" id="43658375"/>
<evidence type="ECO:0000313" key="3">
    <source>
        <dbReference type="EMBL" id="KAE8363490.1"/>
    </source>
</evidence>
<feature type="transmembrane region" description="Helical" evidence="2">
    <location>
        <begin position="1137"/>
        <end position="1159"/>
    </location>
</feature>
<feature type="transmembrane region" description="Helical" evidence="2">
    <location>
        <begin position="380"/>
        <end position="401"/>
    </location>
</feature>
<proteinExistence type="predicted"/>
<dbReference type="Proteomes" id="UP000326268">
    <property type="component" value="Unassembled WGS sequence"/>
</dbReference>
<dbReference type="AlphaFoldDB" id="A0A5N7A4P1"/>
<feature type="transmembrane region" description="Helical" evidence="2">
    <location>
        <begin position="617"/>
        <end position="639"/>
    </location>
</feature>
<keyword evidence="4" id="KW-1185">Reference proteome</keyword>
<feature type="region of interest" description="Disordered" evidence="1">
    <location>
        <begin position="1240"/>
        <end position="1259"/>
    </location>
</feature>
<dbReference type="InterPro" id="IPR021840">
    <property type="entry name" value="DUF3433"/>
</dbReference>
<feature type="transmembrane region" description="Helical" evidence="2">
    <location>
        <begin position="502"/>
        <end position="523"/>
    </location>
</feature>
<keyword evidence="2" id="KW-0812">Transmembrane</keyword>
<keyword evidence="2" id="KW-0472">Membrane</keyword>
<feature type="transmembrane region" description="Helical" evidence="2">
    <location>
        <begin position="235"/>
        <end position="254"/>
    </location>
</feature>
<reference evidence="3 4" key="1">
    <citation type="submission" date="2019-04" db="EMBL/GenBank/DDBJ databases">
        <title>Friends and foes A comparative genomics studyof 23 Aspergillus species from section Flavi.</title>
        <authorList>
            <consortium name="DOE Joint Genome Institute"/>
            <person name="Kjaerbolling I."/>
            <person name="Vesth T."/>
            <person name="Frisvad J.C."/>
            <person name="Nybo J.L."/>
            <person name="Theobald S."/>
            <person name="Kildgaard S."/>
            <person name="Isbrandt T."/>
            <person name="Kuo A."/>
            <person name="Sato A."/>
            <person name="Lyhne E.K."/>
            <person name="Kogle M.E."/>
            <person name="Wiebenga A."/>
            <person name="Kun R.S."/>
            <person name="Lubbers R.J."/>
            <person name="Makela M.R."/>
            <person name="Barry K."/>
            <person name="Chovatia M."/>
            <person name="Clum A."/>
            <person name="Daum C."/>
            <person name="Haridas S."/>
            <person name="He G."/>
            <person name="LaButti K."/>
            <person name="Lipzen A."/>
            <person name="Mondo S."/>
            <person name="Riley R."/>
            <person name="Salamov A."/>
            <person name="Simmons B.A."/>
            <person name="Magnuson J.K."/>
            <person name="Henrissat B."/>
            <person name="Mortensen U.H."/>
            <person name="Larsen T.O."/>
            <person name="Devries R.P."/>
            <person name="Grigoriev I.V."/>
            <person name="Machida M."/>
            <person name="Baker S.E."/>
            <person name="Andersen M.R."/>
        </authorList>
    </citation>
    <scope>NUCLEOTIDE SEQUENCE [LARGE SCALE GENOMIC DNA]</scope>
    <source>
        <strain evidence="3 4">CBS 763.97</strain>
    </source>
</reference>